<feature type="compositionally biased region" description="Low complexity" evidence="1">
    <location>
        <begin position="1"/>
        <end position="11"/>
    </location>
</feature>
<feature type="region of interest" description="Disordered" evidence="1">
    <location>
        <begin position="1"/>
        <end position="111"/>
    </location>
</feature>
<feature type="compositionally biased region" description="Low complexity" evidence="1">
    <location>
        <begin position="31"/>
        <end position="49"/>
    </location>
</feature>
<name>A0A6J4MR88_9ACTN</name>
<proteinExistence type="predicted"/>
<accession>A0A6J4MR88</accession>
<gene>
    <name evidence="2" type="ORF">AVDCRST_MAG47-638</name>
</gene>
<reference evidence="2" key="1">
    <citation type="submission" date="2020-02" db="EMBL/GenBank/DDBJ databases">
        <authorList>
            <person name="Meier V. D."/>
        </authorList>
    </citation>
    <scope>NUCLEOTIDE SEQUENCE</scope>
    <source>
        <strain evidence="2">AVDCRST_MAG47</strain>
    </source>
</reference>
<feature type="compositionally biased region" description="Basic residues" evidence="1">
    <location>
        <begin position="57"/>
        <end position="75"/>
    </location>
</feature>
<sequence>ASRRAAPARLRPPAHRLPRGPDQEPRRRRPAGTARLRAGARQPAAGRAGPPEPARGRPWRCRALRRLAARGHPRAAARSSDRLGGQPADRGARDQPAVARRPDQSRAAARL</sequence>
<dbReference type="AlphaFoldDB" id="A0A6J4MR88"/>
<evidence type="ECO:0000313" key="2">
    <source>
        <dbReference type="EMBL" id="CAA9366513.1"/>
    </source>
</evidence>
<evidence type="ECO:0000256" key="1">
    <source>
        <dbReference type="SAM" id="MobiDB-lite"/>
    </source>
</evidence>
<protein>
    <submittedName>
        <fullName evidence="2">Uncharacterized protein</fullName>
    </submittedName>
</protein>
<feature type="non-terminal residue" evidence="2">
    <location>
        <position position="111"/>
    </location>
</feature>
<feature type="non-terminal residue" evidence="2">
    <location>
        <position position="1"/>
    </location>
</feature>
<organism evidence="2">
    <name type="scientific">uncultured Nocardioidaceae bacterium</name>
    <dbReference type="NCBI Taxonomy" id="253824"/>
    <lineage>
        <taxon>Bacteria</taxon>
        <taxon>Bacillati</taxon>
        <taxon>Actinomycetota</taxon>
        <taxon>Actinomycetes</taxon>
        <taxon>Propionibacteriales</taxon>
        <taxon>Nocardioidaceae</taxon>
        <taxon>environmental samples</taxon>
    </lineage>
</organism>
<dbReference type="EMBL" id="CADCUK010000044">
    <property type="protein sequence ID" value="CAA9366513.1"/>
    <property type="molecule type" value="Genomic_DNA"/>
</dbReference>